<evidence type="ECO:0000313" key="1">
    <source>
        <dbReference type="EMBL" id="MQR00930.1"/>
    </source>
</evidence>
<accession>A0A843YPJ2</accession>
<proteinExistence type="predicted"/>
<name>A0A843YPJ2_9BURK</name>
<dbReference type="InterPro" id="IPR050582">
    <property type="entry name" value="HAD-like_SerB"/>
</dbReference>
<dbReference type="InterPro" id="IPR036412">
    <property type="entry name" value="HAD-like_sf"/>
</dbReference>
<reference evidence="1 2" key="1">
    <citation type="submission" date="2019-10" db="EMBL/GenBank/DDBJ databases">
        <title>Glaciimonas soli sp. nov., a psychrophilic bacterium isolated from the forest soil of a high elevation mountain in Taiwan.</title>
        <authorList>
            <person name="Wang L.-T."/>
            <person name="Shieh W.Y."/>
        </authorList>
    </citation>
    <scope>NUCLEOTIDE SEQUENCE [LARGE SCALE GENOMIC DNA]</scope>
    <source>
        <strain evidence="1 2">GS1</strain>
    </source>
</reference>
<evidence type="ECO:0000313" key="2">
    <source>
        <dbReference type="Proteomes" id="UP000451565"/>
    </source>
</evidence>
<dbReference type="RefSeq" id="WP_153234535.1">
    <property type="nucleotide sequence ID" value="NZ_WINI01000004.1"/>
</dbReference>
<comment type="caution">
    <text evidence="1">The sequence shown here is derived from an EMBL/GenBank/DDBJ whole genome shotgun (WGS) entry which is preliminary data.</text>
</comment>
<dbReference type="SUPFAM" id="SSF56784">
    <property type="entry name" value="HAD-like"/>
    <property type="match status" value="1"/>
</dbReference>
<dbReference type="PANTHER" id="PTHR43344">
    <property type="entry name" value="PHOSPHOSERINE PHOSPHATASE"/>
    <property type="match status" value="1"/>
</dbReference>
<dbReference type="NCBIfam" id="TIGR01488">
    <property type="entry name" value="HAD-SF-IB"/>
    <property type="match status" value="1"/>
</dbReference>
<dbReference type="InterPro" id="IPR023214">
    <property type="entry name" value="HAD_sf"/>
</dbReference>
<dbReference type="Gene3D" id="1.20.1440.100">
    <property type="entry name" value="SG protein - dephosphorylation function"/>
    <property type="match status" value="1"/>
</dbReference>
<protein>
    <submittedName>
        <fullName evidence="1">HAD-IB family phosphatase</fullName>
    </submittedName>
</protein>
<dbReference type="Pfam" id="PF12710">
    <property type="entry name" value="HAD"/>
    <property type="match status" value="1"/>
</dbReference>
<sequence>MPLAILDMDGTLYPGTLASDMIQGLLDAEHGHKETSHAIIEALQRRKKRLVSQSTIVDEFYQNYSRTLNGVEHSHVRDVASKVWGKAREHLFAYVRPALSKLAACGYQTILISGSPQEIIDIAIADLGINYGIGARIKVHEGYCVAELLTAPARLGQKAALLIALIARIEQDLQQSLAIGDTTSDAEVFQLVQHAIAFEPEEALTKLAHSENWKIVDRVTVLPHLFTLLHGGALPDIGVRPIYHRT</sequence>
<dbReference type="Gene3D" id="3.40.50.1000">
    <property type="entry name" value="HAD superfamily/HAD-like"/>
    <property type="match status" value="1"/>
</dbReference>
<gene>
    <name evidence="1" type="ORF">GEV47_09560</name>
</gene>
<dbReference type="OrthoDB" id="3612726at2"/>
<organism evidence="1 2">
    <name type="scientific">Glaciimonas soli</name>
    <dbReference type="NCBI Taxonomy" id="2590999"/>
    <lineage>
        <taxon>Bacteria</taxon>
        <taxon>Pseudomonadati</taxon>
        <taxon>Pseudomonadota</taxon>
        <taxon>Betaproteobacteria</taxon>
        <taxon>Burkholderiales</taxon>
        <taxon>Oxalobacteraceae</taxon>
        <taxon>Glaciimonas</taxon>
    </lineage>
</organism>
<keyword evidence="2" id="KW-1185">Reference proteome</keyword>
<dbReference type="EMBL" id="WINI01000004">
    <property type="protein sequence ID" value="MQR00930.1"/>
    <property type="molecule type" value="Genomic_DNA"/>
</dbReference>
<dbReference type="AlphaFoldDB" id="A0A843YPJ2"/>
<dbReference type="Proteomes" id="UP000451565">
    <property type="component" value="Unassembled WGS sequence"/>
</dbReference>